<dbReference type="STRING" id="112248.SAMN05444392_10850"/>
<dbReference type="PANTHER" id="PTHR43736">
    <property type="entry name" value="ADP-RIBOSE PYROPHOSPHATASE"/>
    <property type="match status" value="1"/>
</dbReference>
<proteinExistence type="inferred from homology"/>
<dbReference type="InterPro" id="IPR015797">
    <property type="entry name" value="NUDIX_hydrolase-like_dom_sf"/>
</dbReference>
<dbReference type="Pfam" id="PF00293">
    <property type="entry name" value="NUDIX"/>
    <property type="match status" value="1"/>
</dbReference>
<feature type="domain" description="Nudix hydrolase" evidence="4">
    <location>
        <begin position="44"/>
        <end position="181"/>
    </location>
</feature>
<dbReference type="PROSITE" id="PS51462">
    <property type="entry name" value="NUDIX"/>
    <property type="match status" value="1"/>
</dbReference>
<dbReference type="CDD" id="cd03674">
    <property type="entry name" value="NUDIX_Hydrolase"/>
    <property type="match status" value="1"/>
</dbReference>
<accession>A0A1M4Z5N4</accession>
<gene>
    <name evidence="5" type="ORF">SAMN05444392_10850</name>
</gene>
<organism evidence="5 6">
    <name type="scientific">Seinonella peptonophila</name>
    <dbReference type="NCBI Taxonomy" id="112248"/>
    <lineage>
        <taxon>Bacteria</taxon>
        <taxon>Bacillati</taxon>
        <taxon>Bacillota</taxon>
        <taxon>Bacilli</taxon>
        <taxon>Bacillales</taxon>
        <taxon>Thermoactinomycetaceae</taxon>
        <taxon>Seinonella</taxon>
    </lineage>
</organism>
<keyword evidence="2 3" id="KW-0378">Hydrolase</keyword>
<dbReference type="PANTHER" id="PTHR43736:SF1">
    <property type="entry name" value="DIHYDRONEOPTERIN TRIPHOSPHATE DIPHOSPHATASE"/>
    <property type="match status" value="1"/>
</dbReference>
<evidence type="ECO:0000259" key="4">
    <source>
        <dbReference type="PROSITE" id="PS51462"/>
    </source>
</evidence>
<protein>
    <submittedName>
        <fullName evidence="5">NUDIX domain-containing protein</fullName>
    </submittedName>
</protein>
<dbReference type="EMBL" id="FQVL01000008">
    <property type="protein sequence ID" value="SHF13268.1"/>
    <property type="molecule type" value="Genomic_DNA"/>
</dbReference>
<keyword evidence="6" id="KW-1185">Reference proteome</keyword>
<comment type="similarity">
    <text evidence="1 3">Belongs to the Nudix hydrolase family.</text>
</comment>
<evidence type="ECO:0000256" key="1">
    <source>
        <dbReference type="ARBA" id="ARBA00005582"/>
    </source>
</evidence>
<evidence type="ECO:0000256" key="2">
    <source>
        <dbReference type="ARBA" id="ARBA00022801"/>
    </source>
</evidence>
<evidence type="ECO:0000313" key="6">
    <source>
        <dbReference type="Proteomes" id="UP000184476"/>
    </source>
</evidence>
<dbReference type="PRINTS" id="PR00502">
    <property type="entry name" value="NUDIXFAMILY"/>
</dbReference>
<evidence type="ECO:0000256" key="3">
    <source>
        <dbReference type="RuleBase" id="RU003476"/>
    </source>
</evidence>
<dbReference type="RefSeq" id="WP_073155282.1">
    <property type="nucleotide sequence ID" value="NZ_FQVL01000008.1"/>
</dbReference>
<dbReference type="OrthoDB" id="9787880at2"/>
<dbReference type="SUPFAM" id="SSF55811">
    <property type="entry name" value="Nudix"/>
    <property type="match status" value="1"/>
</dbReference>
<dbReference type="PROSITE" id="PS00893">
    <property type="entry name" value="NUDIX_BOX"/>
    <property type="match status" value="1"/>
</dbReference>
<evidence type="ECO:0000313" key="5">
    <source>
        <dbReference type="EMBL" id="SHF13268.1"/>
    </source>
</evidence>
<reference evidence="5 6" key="1">
    <citation type="submission" date="2016-11" db="EMBL/GenBank/DDBJ databases">
        <authorList>
            <person name="Jaros S."/>
            <person name="Januszkiewicz K."/>
            <person name="Wedrychowicz H."/>
        </authorList>
    </citation>
    <scope>NUCLEOTIDE SEQUENCE [LARGE SCALE GENOMIC DNA]</scope>
    <source>
        <strain evidence="5 6">DSM 44666</strain>
    </source>
</reference>
<dbReference type="InterPro" id="IPR020084">
    <property type="entry name" value="NUDIX_hydrolase_CS"/>
</dbReference>
<dbReference type="InterPro" id="IPR000086">
    <property type="entry name" value="NUDIX_hydrolase_dom"/>
</dbReference>
<name>A0A1M4Z5N4_9BACL</name>
<dbReference type="Gene3D" id="3.90.79.10">
    <property type="entry name" value="Nucleoside Triphosphate Pyrophosphohydrolase"/>
    <property type="match status" value="1"/>
</dbReference>
<dbReference type="GO" id="GO:0016787">
    <property type="term" value="F:hydrolase activity"/>
    <property type="evidence" value="ECO:0007669"/>
    <property type="project" value="UniProtKB-KW"/>
</dbReference>
<dbReference type="Proteomes" id="UP000184476">
    <property type="component" value="Unassembled WGS sequence"/>
</dbReference>
<sequence>MIIKSIQQQINTYLNRFPDEKSSLTPLLNQVDQPNQLYHRKSLPGHITASGIILKGDRILMIYHPILKKWLQPGGHVEVGEVPFEAAIREVKEETGFRCQLHEWHCKNSIPIDIDIHQVPTNQDKQEPEHLHYDFRYLLTIDPFIETIVDGEHQWAWIKYESVQQHRPKEFVKKLLKYQLIL</sequence>
<dbReference type="InterPro" id="IPR020476">
    <property type="entry name" value="Nudix_hydrolase"/>
</dbReference>
<dbReference type="AlphaFoldDB" id="A0A1M4Z5N4"/>